<evidence type="ECO:0000256" key="2">
    <source>
        <dbReference type="ARBA" id="ARBA00004245"/>
    </source>
</evidence>
<dbReference type="GeneID" id="19954901"/>
<feature type="region of interest" description="Disordered" evidence="7">
    <location>
        <begin position="355"/>
        <end position="384"/>
    </location>
</feature>
<gene>
    <name evidence="9" type="ORF">SDRG_14174</name>
</gene>
<dbReference type="GO" id="GO:0005929">
    <property type="term" value="C:cilium"/>
    <property type="evidence" value="ECO:0007669"/>
    <property type="project" value="UniProtKB-SubCell"/>
</dbReference>
<dbReference type="VEuPathDB" id="FungiDB:SDRG_14174"/>
<dbReference type="SMART" id="SM00676">
    <property type="entry name" value="DM10"/>
    <property type="match status" value="3"/>
</dbReference>
<reference evidence="9 10" key="1">
    <citation type="submission" date="2012-04" db="EMBL/GenBank/DDBJ databases">
        <title>The Genome Sequence of Saprolegnia declina VS20.</title>
        <authorList>
            <consortium name="The Broad Institute Genome Sequencing Platform"/>
            <person name="Russ C."/>
            <person name="Nusbaum C."/>
            <person name="Tyler B."/>
            <person name="van West P."/>
            <person name="Dieguez-Uribeondo J."/>
            <person name="de Bruijn I."/>
            <person name="Tripathy S."/>
            <person name="Jiang R."/>
            <person name="Young S.K."/>
            <person name="Zeng Q."/>
            <person name="Gargeya S."/>
            <person name="Fitzgerald M."/>
            <person name="Haas B."/>
            <person name="Abouelleil A."/>
            <person name="Alvarado L."/>
            <person name="Arachchi H.M."/>
            <person name="Berlin A."/>
            <person name="Chapman S.B."/>
            <person name="Goldberg J."/>
            <person name="Griggs A."/>
            <person name="Gujja S."/>
            <person name="Hansen M."/>
            <person name="Howarth C."/>
            <person name="Imamovic A."/>
            <person name="Larimer J."/>
            <person name="McCowen C."/>
            <person name="Montmayeur A."/>
            <person name="Murphy C."/>
            <person name="Neiman D."/>
            <person name="Pearson M."/>
            <person name="Priest M."/>
            <person name="Roberts A."/>
            <person name="Saif S."/>
            <person name="Shea T."/>
            <person name="Sisk P."/>
            <person name="Sykes S."/>
            <person name="Wortman J."/>
            <person name="Nusbaum C."/>
            <person name="Birren B."/>
        </authorList>
    </citation>
    <scope>NUCLEOTIDE SEQUENCE [LARGE SCALE GENOMIC DNA]</scope>
    <source>
        <strain evidence="9 10">VS20</strain>
    </source>
</reference>
<evidence type="ECO:0000256" key="7">
    <source>
        <dbReference type="SAM" id="MobiDB-lite"/>
    </source>
</evidence>
<keyword evidence="5" id="KW-0206">Cytoskeleton</keyword>
<keyword evidence="3" id="KW-0963">Cytoplasm</keyword>
<evidence type="ECO:0000313" key="9">
    <source>
        <dbReference type="EMBL" id="EQC28081.1"/>
    </source>
</evidence>
<evidence type="ECO:0000256" key="5">
    <source>
        <dbReference type="ARBA" id="ARBA00023212"/>
    </source>
</evidence>
<dbReference type="InterPro" id="IPR040193">
    <property type="entry name" value="EFHC1/EFHC2/EFHB"/>
</dbReference>
<keyword evidence="10" id="KW-1185">Reference proteome</keyword>
<feature type="compositionally biased region" description="Low complexity" evidence="7">
    <location>
        <begin position="766"/>
        <end position="794"/>
    </location>
</feature>
<dbReference type="STRING" id="1156394.T0Q0M7"/>
<feature type="compositionally biased region" description="Polar residues" evidence="7">
    <location>
        <begin position="71"/>
        <end position="82"/>
    </location>
</feature>
<dbReference type="OMA" id="FEEPSHY"/>
<dbReference type="EMBL" id="JH767199">
    <property type="protein sequence ID" value="EQC28081.1"/>
    <property type="molecule type" value="Genomic_DNA"/>
</dbReference>
<dbReference type="Pfam" id="PF06565">
    <property type="entry name" value="DM10_dom"/>
    <property type="match status" value="3"/>
</dbReference>
<comment type="subcellular location">
    <subcellularLocation>
        <location evidence="1">Cell projection</location>
        <location evidence="1">Cilium</location>
    </subcellularLocation>
    <subcellularLocation>
        <location evidence="2">Cytoplasm</location>
        <location evidence="2">Cytoskeleton</location>
    </subcellularLocation>
</comment>
<feature type="region of interest" description="Disordered" evidence="7">
    <location>
        <begin position="691"/>
        <end position="713"/>
    </location>
</feature>
<sequence>MATPDGSSGLPHMIPGLRTLHHAQITKAHHRKSHAMARILAGNEDVVPAMRRDGPPPPREDPPPEPKASFSEPSSRYYSTPSLPTWVTNDRQVLRFYCYFEEPSHYAPLSLEAPSGPSRVRRLVLLYYLSDASIEATEPRVANSGLAQGRFLARSALLSPTGMPFTPSDFALGQTMRLKGHTCKLVDCDATTREYYANVLQRPQPMALPYPDTPSASAYSEIAAIKQPPQPAEKKKAAAKVQQFMQYSTHVLRFYCSWEDPHPLYPETRRFTLHYFLADDTVEVREARAARDRRGSGQSFAVLLSRRSLPIEDETRHVRPLDLRCGNEIFVFGRVFHLDDCDAFTRQYYLTQHGITQEPSETATPSSNQRSNDTPNGDEDDNNGSLLQHLVREKAKKPDRRATTQCLRFRAVFAPTPELPPAQAARSFVLTLHLADETLAIFEPTVPNSGLRGGKFLDRGAYKVLTHGGAARYLRPSDCCVGATLTFALTPKQPFRLVEADEQTLAYCEAHPDVFEHADIDRVLATVASVLHERGTNLRRVCNAESRGCLGVDGMNGVLRRRLHLDQQLHPHAWLTLARRFVQPTTTAAEFCDAVVRASAAATPSDGSFWSQLRQIPADLRLSIARLDTEASGHASVRLLERLLAFYALSAPDGLWASYMSVDGFVDYHPFFDDVYDCDWSHGNNNDLECDETTEKDESVPRLPPQPTLIDERGPLYIPTYRSQLDTARFGVVPLPANDAPERDSDHEPAVTASLRSVSLATTAGSSHQSLSVAASSIASPASRHSSRPTSARANTSRMTPTEIGSLLSGRFQTTSQHMHAQVAQALTERASTSCAATKSPSSTASSVASTPRAANVLTPEMRAALYTTTAMGVGSGLSKAQRAADATQARSHAIVERAKAKFRQHATTATNVTAMDPAVRTLLTTALDGAKYSLRQALVALDSDGSGYLREDAVMAALRSLQAPLSDDDLYLIAADLFPHPGSVVHYKALLDELFGVAHAGGGTANVSPAS</sequence>
<feature type="region of interest" description="Disordered" evidence="7">
    <location>
        <begin position="764"/>
        <end position="801"/>
    </location>
</feature>
<feature type="region of interest" description="Disordered" evidence="7">
    <location>
        <begin position="41"/>
        <end position="82"/>
    </location>
</feature>
<protein>
    <recommendedName>
        <fullName evidence="8">DM10 domain-containing protein</fullName>
    </recommendedName>
</protein>
<accession>T0Q0M7</accession>
<dbReference type="Proteomes" id="UP000030762">
    <property type="component" value="Unassembled WGS sequence"/>
</dbReference>
<keyword evidence="6" id="KW-0966">Cell projection</keyword>
<evidence type="ECO:0000256" key="4">
    <source>
        <dbReference type="ARBA" id="ARBA00022737"/>
    </source>
</evidence>
<evidence type="ECO:0000256" key="3">
    <source>
        <dbReference type="ARBA" id="ARBA00022490"/>
    </source>
</evidence>
<keyword evidence="4" id="KW-0677">Repeat</keyword>
<dbReference type="Gene3D" id="2.30.29.170">
    <property type="match status" value="3"/>
</dbReference>
<feature type="domain" description="DM10" evidence="8">
    <location>
        <begin position="403"/>
        <end position="512"/>
    </location>
</feature>
<feature type="compositionally biased region" description="Basic and acidic residues" evidence="7">
    <location>
        <begin position="50"/>
        <end position="64"/>
    </location>
</feature>
<organism evidence="9 10">
    <name type="scientific">Saprolegnia diclina (strain VS20)</name>
    <dbReference type="NCBI Taxonomy" id="1156394"/>
    <lineage>
        <taxon>Eukaryota</taxon>
        <taxon>Sar</taxon>
        <taxon>Stramenopiles</taxon>
        <taxon>Oomycota</taxon>
        <taxon>Saprolegniomycetes</taxon>
        <taxon>Saprolegniales</taxon>
        <taxon>Saprolegniaceae</taxon>
        <taxon>Saprolegnia</taxon>
    </lineage>
</organism>
<evidence type="ECO:0000256" key="1">
    <source>
        <dbReference type="ARBA" id="ARBA00004138"/>
    </source>
</evidence>
<dbReference type="PANTHER" id="PTHR12086">
    <property type="entry name" value="EF-HAND DOMAIN C-TERMINAL CONTAINING PROTEIN"/>
    <property type="match status" value="1"/>
</dbReference>
<dbReference type="InParanoid" id="T0Q0M7"/>
<dbReference type="GO" id="GO:0005856">
    <property type="term" value="C:cytoskeleton"/>
    <property type="evidence" value="ECO:0007669"/>
    <property type="project" value="UniProtKB-SubCell"/>
</dbReference>
<feature type="domain" description="DM10" evidence="8">
    <location>
        <begin position="90"/>
        <end position="200"/>
    </location>
</feature>
<feature type="compositionally biased region" description="Polar residues" evidence="7">
    <location>
        <begin position="355"/>
        <end position="375"/>
    </location>
</feature>
<dbReference type="eggNOG" id="KOG0043">
    <property type="taxonomic scope" value="Eukaryota"/>
</dbReference>
<dbReference type="InterPro" id="IPR006602">
    <property type="entry name" value="DM10_dom"/>
</dbReference>
<name>T0Q0M7_SAPDV</name>
<dbReference type="RefSeq" id="XP_008618506.1">
    <property type="nucleotide sequence ID" value="XM_008620284.1"/>
</dbReference>
<feature type="domain" description="DM10" evidence="8">
    <location>
        <begin position="248"/>
        <end position="353"/>
    </location>
</feature>
<evidence type="ECO:0000313" key="10">
    <source>
        <dbReference type="Proteomes" id="UP000030762"/>
    </source>
</evidence>
<proteinExistence type="predicted"/>
<evidence type="ECO:0000259" key="8">
    <source>
        <dbReference type="PROSITE" id="PS51336"/>
    </source>
</evidence>
<dbReference type="PROSITE" id="PS51336">
    <property type="entry name" value="DM10"/>
    <property type="match status" value="3"/>
</dbReference>
<evidence type="ECO:0000256" key="6">
    <source>
        <dbReference type="ARBA" id="ARBA00023273"/>
    </source>
</evidence>
<dbReference type="OrthoDB" id="6360546at2759"/>
<dbReference type="AlphaFoldDB" id="T0Q0M7"/>